<dbReference type="PANTHER" id="PTHR47208">
    <property type="entry name" value="OS02G0174800 PROTEIN"/>
    <property type="match status" value="1"/>
</dbReference>
<evidence type="ECO:0000256" key="1">
    <source>
        <dbReference type="ARBA" id="ARBA00009374"/>
    </source>
</evidence>
<dbReference type="Pfam" id="PF04570">
    <property type="entry name" value="zf-FLZ"/>
    <property type="match status" value="1"/>
</dbReference>
<evidence type="ECO:0000256" key="2">
    <source>
        <dbReference type="ARBA" id="ARBA00022723"/>
    </source>
</evidence>
<keyword evidence="7" id="KW-1185">Reference proteome</keyword>
<dbReference type="PANTHER" id="PTHR47208:SF1">
    <property type="entry name" value="OS02G0174800 PROTEIN"/>
    <property type="match status" value="1"/>
</dbReference>
<gene>
    <name evidence="6" type="ORF">KP509_26G033300</name>
</gene>
<reference evidence="6" key="1">
    <citation type="submission" date="2021-08" db="EMBL/GenBank/DDBJ databases">
        <title>WGS assembly of Ceratopteris richardii.</title>
        <authorList>
            <person name="Marchant D.B."/>
            <person name="Chen G."/>
            <person name="Jenkins J."/>
            <person name="Shu S."/>
            <person name="Leebens-Mack J."/>
            <person name="Grimwood J."/>
            <person name="Schmutz J."/>
            <person name="Soltis P."/>
            <person name="Soltis D."/>
            <person name="Chen Z.-H."/>
        </authorList>
    </citation>
    <scope>NUCLEOTIDE SEQUENCE</scope>
    <source>
        <strain evidence="6">Whitten #5841</strain>
        <tissue evidence="6">Leaf</tissue>
    </source>
</reference>
<comment type="caution">
    <text evidence="6">The sequence shown here is derived from an EMBL/GenBank/DDBJ whole genome shotgun (WGS) entry which is preliminary data.</text>
</comment>
<dbReference type="PROSITE" id="PS51795">
    <property type="entry name" value="ZF_FLZ"/>
    <property type="match status" value="1"/>
</dbReference>
<comment type="similarity">
    <text evidence="1">Belongs to the FLZ family.</text>
</comment>
<feature type="region of interest" description="Disordered" evidence="4">
    <location>
        <begin position="142"/>
        <end position="183"/>
    </location>
</feature>
<dbReference type="GO" id="GO:0046872">
    <property type="term" value="F:metal ion binding"/>
    <property type="evidence" value="ECO:0007669"/>
    <property type="project" value="UniProtKB-KW"/>
</dbReference>
<evidence type="ECO:0000313" key="7">
    <source>
        <dbReference type="Proteomes" id="UP000825935"/>
    </source>
</evidence>
<sequence length="287" mass="31530">MLGKRSRPPTGIISKLNFVCAEDRDQDPYNAKASGKPYFSAGRIALGFEIPLHTKPSNACESPRSVLDVGACDSEKHLRGRSLRSCLPAPPLRKVGDQGVGLAIIVKIHADEIGYDVSERHYDNRSQPITIGVNYHIQRQASVHKPSTCAGSSRDASEGDDEDNEYDDNGSEHDDHGDESQRMGDYNLFKSMEIFCSDHPSPLQKDFVHSNNAASTDCAVRPSIFSVASIPSGYDSYNIQDINFLDACANCQRAFAPGKDIFMYRGDQAFCSIQCRAKGSKKMSIQT</sequence>
<feature type="zinc finger region" description="FLZ-type" evidence="3">
    <location>
        <begin position="243"/>
        <end position="287"/>
    </location>
</feature>
<feature type="domain" description="FLZ-type" evidence="5">
    <location>
        <begin position="243"/>
        <end position="287"/>
    </location>
</feature>
<dbReference type="Proteomes" id="UP000825935">
    <property type="component" value="Chromosome 26"/>
</dbReference>
<evidence type="ECO:0000313" key="6">
    <source>
        <dbReference type="EMBL" id="KAH7296663.1"/>
    </source>
</evidence>
<keyword evidence="2" id="KW-0479">Metal-binding</keyword>
<proteinExistence type="inferred from homology"/>
<feature type="compositionally biased region" description="Acidic residues" evidence="4">
    <location>
        <begin position="158"/>
        <end position="169"/>
    </location>
</feature>
<evidence type="ECO:0000256" key="4">
    <source>
        <dbReference type="SAM" id="MobiDB-lite"/>
    </source>
</evidence>
<dbReference type="EMBL" id="CM035431">
    <property type="protein sequence ID" value="KAH7296663.1"/>
    <property type="molecule type" value="Genomic_DNA"/>
</dbReference>
<dbReference type="InterPro" id="IPR044604">
    <property type="entry name" value="FLZ12/13/14"/>
</dbReference>
<evidence type="ECO:0000256" key="3">
    <source>
        <dbReference type="PROSITE-ProRule" id="PRU01131"/>
    </source>
</evidence>
<dbReference type="InterPro" id="IPR007650">
    <property type="entry name" value="Zf-FLZ_dom"/>
</dbReference>
<name>A0A8T2RMH1_CERRI</name>
<protein>
    <recommendedName>
        <fullName evidence="5">FLZ-type domain-containing protein</fullName>
    </recommendedName>
</protein>
<accession>A0A8T2RMH1</accession>
<dbReference type="AlphaFoldDB" id="A0A8T2RMH1"/>
<evidence type="ECO:0000259" key="5">
    <source>
        <dbReference type="PROSITE" id="PS51795"/>
    </source>
</evidence>
<dbReference type="EMBL" id="CM035431">
    <property type="protein sequence ID" value="KAH7296664.1"/>
    <property type="molecule type" value="Genomic_DNA"/>
</dbReference>
<organism evidence="6 7">
    <name type="scientific">Ceratopteris richardii</name>
    <name type="common">Triangle waterfern</name>
    <dbReference type="NCBI Taxonomy" id="49495"/>
    <lineage>
        <taxon>Eukaryota</taxon>
        <taxon>Viridiplantae</taxon>
        <taxon>Streptophyta</taxon>
        <taxon>Embryophyta</taxon>
        <taxon>Tracheophyta</taxon>
        <taxon>Polypodiopsida</taxon>
        <taxon>Polypodiidae</taxon>
        <taxon>Polypodiales</taxon>
        <taxon>Pteridineae</taxon>
        <taxon>Pteridaceae</taxon>
        <taxon>Parkerioideae</taxon>
        <taxon>Ceratopteris</taxon>
    </lineage>
</organism>
<feature type="compositionally biased region" description="Basic and acidic residues" evidence="4">
    <location>
        <begin position="170"/>
        <end position="182"/>
    </location>
</feature>